<evidence type="ECO:0000256" key="1">
    <source>
        <dbReference type="ARBA" id="ARBA00004123"/>
    </source>
</evidence>
<dbReference type="InterPro" id="IPR051988">
    <property type="entry name" value="HRR_RAD51_Paralog"/>
</dbReference>
<dbReference type="GO" id="GO:0000724">
    <property type="term" value="P:double-strand break repair via homologous recombination"/>
    <property type="evidence" value="ECO:0007669"/>
    <property type="project" value="TreeGrafter"/>
</dbReference>
<dbReference type="PANTHER" id="PTHR46457:SF1">
    <property type="entry name" value="DNA REPAIR PROTEIN RAD51 HOMOLOG 4"/>
    <property type="match status" value="1"/>
</dbReference>
<dbReference type="Proteomes" id="UP001214638">
    <property type="component" value="Unassembled WGS sequence"/>
</dbReference>
<dbReference type="KEGG" id="bdw:94335713"/>
<dbReference type="GO" id="GO:0005815">
    <property type="term" value="C:microtubule organizing center"/>
    <property type="evidence" value="ECO:0007669"/>
    <property type="project" value="TreeGrafter"/>
</dbReference>
<dbReference type="GO" id="GO:0003697">
    <property type="term" value="F:single-stranded DNA binding"/>
    <property type="evidence" value="ECO:0007669"/>
    <property type="project" value="TreeGrafter"/>
</dbReference>
<evidence type="ECO:0000313" key="4">
    <source>
        <dbReference type="EMBL" id="KAK2198401.1"/>
    </source>
</evidence>
<dbReference type="PROSITE" id="PS50162">
    <property type="entry name" value="RECA_2"/>
    <property type="match status" value="1"/>
</dbReference>
<dbReference type="GO" id="GO:0042148">
    <property type="term" value="P:DNA strand invasion"/>
    <property type="evidence" value="ECO:0007669"/>
    <property type="project" value="TreeGrafter"/>
</dbReference>
<dbReference type="Gene3D" id="3.40.50.300">
    <property type="entry name" value="P-loop containing nucleotide triphosphate hydrolases"/>
    <property type="match status" value="1"/>
</dbReference>
<comment type="subcellular location">
    <subcellularLocation>
        <location evidence="1">Nucleus</location>
    </subcellularLocation>
</comment>
<proteinExistence type="predicted"/>
<sequence>MNNVAMHIYNTQKCFQEEPMTLAFGIDAIDSMLDGGLQTGKLFEIYGPSSSGKTQFSLTLVAEVLIKYHTRPKCAIIYMSTMGTFPVERLYEIIESKLGDCEIQIDIKELLQNVSIYTIRDVEDLNKKLISAFKQSMHIKTVFQPFIDHFQRITILLNNVANVGRILKRLAFEFQTCVLVTNELKPAMGDAWSSCLNGRFLIQLQRKMAVLMRMSIGTGITNKRFFQIIQNHNTPPSQPISFTITKRGIETI</sequence>
<dbReference type="GO" id="GO:0140664">
    <property type="term" value="F:ATP-dependent DNA damage sensor activity"/>
    <property type="evidence" value="ECO:0007669"/>
    <property type="project" value="InterPro"/>
</dbReference>
<reference evidence="4" key="1">
    <citation type="journal article" date="2023" name="Nat. Microbiol.">
        <title>Babesia duncani multi-omics identifies virulence factors and drug targets.</title>
        <authorList>
            <person name="Singh P."/>
            <person name="Lonardi S."/>
            <person name="Liang Q."/>
            <person name="Vydyam P."/>
            <person name="Khabirova E."/>
            <person name="Fang T."/>
            <person name="Gihaz S."/>
            <person name="Thekkiniath J."/>
            <person name="Munshi M."/>
            <person name="Abel S."/>
            <person name="Ciampossin L."/>
            <person name="Batugedara G."/>
            <person name="Gupta M."/>
            <person name="Lu X.M."/>
            <person name="Lenz T."/>
            <person name="Chakravarty S."/>
            <person name="Cornillot E."/>
            <person name="Hu Y."/>
            <person name="Ma W."/>
            <person name="Gonzalez L.M."/>
            <person name="Sanchez S."/>
            <person name="Estrada K."/>
            <person name="Sanchez-Flores A."/>
            <person name="Montero E."/>
            <person name="Harb O.S."/>
            <person name="Le Roch K.G."/>
            <person name="Mamoun C.B."/>
        </authorList>
    </citation>
    <scope>NUCLEOTIDE SEQUENCE</scope>
    <source>
        <strain evidence="4">WA1</strain>
    </source>
</reference>
<comment type="caution">
    <text evidence="4">The sequence shown here is derived from an EMBL/GenBank/DDBJ whole genome shotgun (WGS) entry which is preliminary data.</text>
</comment>
<dbReference type="AlphaFoldDB" id="A0AAD9UQS4"/>
<dbReference type="GeneID" id="94335713"/>
<evidence type="ECO:0000259" key="3">
    <source>
        <dbReference type="PROSITE" id="PS50162"/>
    </source>
</evidence>
<dbReference type="EMBL" id="JALLKP010000001">
    <property type="protein sequence ID" value="KAK2198401.1"/>
    <property type="molecule type" value="Genomic_DNA"/>
</dbReference>
<dbReference type="RefSeq" id="XP_067805243.1">
    <property type="nucleotide sequence ID" value="XM_067946452.1"/>
</dbReference>
<organism evidence="4 5">
    <name type="scientific">Babesia duncani</name>
    <dbReference type="NCBI Taxonomy" id="323732"/>
    <lineage>
        <taxon>Eukaryota</taxon>
        <taxon>Sar</taxon>
        <taxon>Alveolata</taxon>
        <taxon>Apicomplexa</taxon>
        <taxon>Aconoidasida</taxon>
        <taxon>Piroplasmida</taxon>
        <taxon>Babesiidae</taxon>
        <taxon>Babesia</taxon>
    </lineage>
</organism>
<keyword evidence="5" id="KW-1185">Reference proteome</keyword>
<dbReference type="GO" id="GO:0000400">
    <property type="term" value="F:four-way junction DNA binding"/>
    <property type="evidence" value="ECO:0007669"/>
    <property type="project" value="TreeGrafter"/>
</dbReference>
<dbReference type="GO" id="GO:0000723">
    <property type="term" value="P:telomere maintenance"/>
    <property type="evidence" value="ECO:0007669"/>
    <property type="project" value="TreeGrafter"/>
</dbReference>
<dbReference type="GO" id="GO:0033063">
    <property type="term" value="C:Rad51B-Rad51C-Rad51D-XRCC2 complex"/>
    <property type="evidence" value="ECO:0007669"/>
    <property type="project" value="TreeGrafter"/>
</dbReference>
<name>A0AAD9UQS4_9APIC</name>
<dbReference type="SUPFAM" id="SSF52540">
    <property type="entry name" value="P-loop containing nucleoside triphosphate hydrolases"/>
    <property type="match status" value="1"/>
</dbReference>
<accession>A0AAD9UQS4</accession>
<dbReference type="PANTHER" id="PTHR46457">
    <property type="entry name" value="DNA REPAIR PROTEIN RAD51 HOMOLOG 4"/>
    <property type="match status" value="1"/>
</dbReference>
<evidence type="ECO:0000313" key="5">
    <source>
        <dbReference type="Proteomes" id="UP001214638"/>
    </source>
</evidence>
<dbReference type="InterPro" id="IPR013632">
    <property type="entry name" value="Rad51_C"/>
</dbReference>
<dbReference type="InterPro" id="IPR027417">
    <property type="entry name" value="P-loop_NTPase"/>
</dbReference>
<evidence type="ECO:0000256" key="2">
    <source>
        <dbReference type="ARBA" id="ARBA00023242"/>
    </source>
</evidence>
<dbReference type="Pfam" id="PF08423">
    <property type="entry name" value="Rad51"/>
    <property type="match status" value="1"/>
</dbReference>
<dbReference type="GO" id="GO:0007131">
    <property type="term" value="P:reciprocal meiotic recombination"/>
    <property type="evidence" value="ECO:0007669"/>
    <property type="project" value="TreeGrafter"/>
</dbReference>
<protein>
    <submittedName>
        <fullName evidence="4">Bifunctional DNA recombination and repair protein Rad51-like</fullName>
    </submittedName>
</protein>
<gene>
    <name evidence="4" type="ORF">BdWA1_001415</name>
</gene>
<dbReference type="InterPro" id="IPR020588">
    <property type="entry name" value="RecA_ATP-bd"/>
</dbReference>
<keyword evidence="2" id="KW-0539">Nucleus</keyword>
<dbReference type="GO" id="GO:0005524">
    <property type="term" value="F:ATP binding"/>
    <property type="evidence" value="ECO:0007669"/>
    <property type="project" value="InterPro"/>
</dbReference>
<dbReference type="GO" id="GO:0005657">
    <property type="term" value="C:replication fork"/>
    <property type="evidence" value="ECO:0007669"/>
    <property type="project" value="TreeGrafter"/>
</dbReference>
<feature type="domain" description="RecA family profile 1" evidence="3">
    <location>
        <begin position="18"/>
        <end position="184"/>
    </location>
</feature>